<dbReference type="EMBL" id="CP014504">
    <property type="protein sequence ID" value="AMP98370.1"/>
    <property type="molecule type" value="Genomic_DNA"/>
</dbReference>
<evidence type="ECO:0000313" key="2">
    <source>
        <dbReference type="Proteomes" id="UP000071561"/>
    </source>
</evidence>
<dbReference type="RefSeq" id="WP_068398521.1">
    <property type="nucleotide sequence ID" value="NZ_CP014504.1"/>
</dbReference>
<accession>A0A127VAY2</accession>
<sequence length="59" mass="6501">MKEEKKQFKFSLNKKVISSMANSQPTNLGQGANQLVDSSTCQVQSCHQCITVPIPTISF</sequence>
<name>A0A127VAY2_9SPHI</name>
<gene>
    <name evidence="1" type="ORF">AY601_1453</name>
</gene>
<dbReference type="PATRIC" id="fig|188932.3.peg.1511"/>
<proteinExistence type="predicted"/>
<organism evidence="1 2">
    <name type="scientific">Pedobacter cryoconitis</name>
    <dbReference type="NCBI Taxonomy" id="188932"/>
    <lineage>
        <taxon>Bacteria</taxon>
        <taxon>Pseudomonadati</taxon>
        <taxon>Bacteroidota</taxon>
        <taxon>Sphingobacteriia</taxon>
        <taxon>Sphingobacteriales</taxon>
        <taxon>Sphingobacteriaceae</taxon>
        <taxon>Pedobacter</taxon>
    </lineage>
</organism>
<reference evidence="1 2" key="1">
    <citation type="submission" date="2016-03" db="EMBL/GenBank/DDBJ databases">
        <title>Complete genome sequence of Pedobacter cryoconitis PAMC 27485.</title>
        <authorList>
            <person name="Lee J."/>
            <person name="Kim O.-S."/>
        </authorList>
    </citation>
    <scope>NUCLEOTIDE SEQUENCE [LARGE SCALE GENOMIC DNA]</scope>
    <source>
        <strain evidence="1 2">PAMC 27485</strain>
    </source>
</reference>
<keyword evidence="2" id="KW-1185">Reference proteome</keyword>
<dbReference type="AlphaFoldDB" id="A0A127VAY2"/>
<evidence type="ECO:0000313" key="1">
    <source>
        <dbReference type="EMBL" id="AMP98370.1"/>
    </source>
</evidence>
<protein>
    <submittedName>
        <fullName evidence="1">Uncharacterized protein</fullName>
    </submittedName>
</protein>
<dbReference type="KEGG" id="pcm:AY601_1453"/>
<dbReference type="Proteomes" id="UP000071561">
    <property type="component" value="Chromosome"/>
</dbReference>